<dbReference type="Proteomes" id="UP001589818">
    <property type="component" value="Unassembled WGS sequence"/>
</dbReference>
<evidence type="ECO:0000313" key="2">
    <source>
        <dbReference type="Proteomes" id="UP001589818"/>
    </source>
</evidence>
<name>A0ABV6J227_9BACL</name>
<evidence type="ECO:0000313" key="1">
    <source>
        <dbReference type="EMBL" id="MFC0389928.1"/>
    </source>
</evidence>
<gene>
    <name evidence="1" type="ORF">ACFFJ8_00915</name>
</gene>
<organism evidence="1 2">
    <name type="scientific">Paenibacillus mendelii</name>
    <dbReference type="NCBI Taxonomy" id="206163"/>
    <lineage>
        <taxon>Bacteria</taxon>
        <taxon>Bacillati</taxon>
        <taxon>Bacillota</taxon>
        <taxon>Bacilli</taxon>
        <taxon>Bacillales</taxon>
        <taxon>Paenibacillaceae</taxon>
        <taxon>Paenibacillus</taxon>
    </lineage>
</organism>
<dbReference type="RefSeq" id="WP_204821893.1">
    <property type="nucleotide sequence ID" value="NZ_JANHOF010000015.1"/>
</dbReference>
<sequence>MKTFIEKAIVTDASEILALQKVCYRIAILYNDYSIEPLVQSLEGLEQQFNIYMILKAVVGKKLIGSVRAYVELDT</sequence>
<accession>A0ABV6J227</accession>
<protein>
    <recommendedName>
        <fullName evidence="3">GNAT family N-acetyltransferase</fullName>
    </recommendedName>
</protein>
<dbReference type="EMBL" id="JBHLVF010000003">
    <property type="protein sequence ID" value="MFC0389928.1"/>
    <property type="molecule type" value="Genomic_DNA"/>
</dbReference>
<keyword evidence="2" id="KW-1185">Reference proteome</keyword>
<proteinExistence type="predicted"/>
<reference evidence="1 2" key="1">
    <citation type="submission" date="2024-09" db="EMBL/GenBank/DDBJ databases">
        <authorList>
            <person name="Sun Q."/>
            <person name="Mori K."/>
        </authorList>
    </citation>
    <scope>NUCLEOTIDE SEQUENCE [LARGE SCALE GENOMIC DNA]</scope>
    <source>
        <strain evidence="1 2">CCM 4839</strain>
    </source>
</reference>
<evidence type="ECO:0008006" key="3">
    <source>
        <dbReference type="Google" id="ProtNLM"/>
    </source>
</evidence>
<comment type="caution">
    <text evidence="1">The sequence shown here is derived from an EMBL/GenBank/DDBJ whole genome shotgun (WGS) entry which is preliminary data.</text>
</comment>